<dbReference type="GO" id="GO:0006152">
    <property type="term" value="P:purine nucleoside catabolic process"/>
    <property type="evidence" value="ECO:0007669"/>
    <property type="project" value="TreeGrafter"/>
</dbReference>
<comment type="caution">
    <text evidence="2">The sequence shown here is derived from an EMBL/GenBank/DDBJ whole genome shotgun (WGS) entry which is preliminary data.</text>
</comment>
<dbReference type="Proteomes" id="UP000275267">
    <property type="component" value="Unassembled WGS sequence"/>
</dbReference>
<gene>
    <name evidence="2" type="ORF">C2845_PM03G24480</name>
</gene>
<sequence length="225" mass="24713">MSVRACTVVFTREPSVVATHPLSPADTSPRNLSSDLPAPAVHGGAPGYAYSAGREDRDCKLMKQAVDEAYRAAARGDGGPFGAVILRDDGAVVASRHNLLAGRTLIRRRTLKWPRSDRRLGRLDLSDCEIYASCEPCPMCFALIRTAKIKKVVYGAKTEAAVAAGFDASIPDAFVEYYWKSEIEDRQVEGEAARIAEQVFEKAWEAPDEAMRRLEVDGLGRPKEW</sequence>
<feature type="domain" description="CMP/dCMP-type deaminase" evidence="1">
    <location>
        <begin position="56"/>
        <end position="169"/>
    </location>
</feature>
<dbReference type="InterPro" id="IPR016193">
    <property type="entry name" value="Cytidine_deaminase-like"/>
</dbReference>
<dbReference type="PANTHER" id="PTHR11079:SF163">
    <property type="entry name" value="CYTIDINE_DEOXYCYTIDYLATE DEAMINASE FAMILY PROTEIN"/>
    <property type="match status" value="1"/>
</dbReference>
<proteinExistence type="predicted"/>
<evidence type="ECO:0000313" key="2">
    <source>
        <dbReference type="EMBL" id="RLN34521.1"/>
    </source>
</evidence>
<dbReference type="AlphaFoldDB" id="A0A3L6T8F3"/>
<dbReference type="OrthoDB" id="408702at2759"/>
<protein>
    <submittedName>
        <fullName evidence="2">Guanine deaminase-like</fullName>
    </submittedName>
</protein>
<dbReference type="Gene3D" id="3.40.140.10">
    <property type="entry name" value="Cytidine Deaminase, domain 2"/>
    <property type="match status" value="1"/>
</dbReference>
<accession>A0A3L6T8F3</accession>
<reference evidence="3" key="1">
    <citation type="journal article" date="2019" name="Nat. Commun.">
        <title>The genome of broomcorn millet.</title>
        <authorList>
            <person name="Zou C."/>
            <person name="Miki D."/>
            <person name="Li D."/>
            <person name="Tang Q."/>
            <person name="Xiao L."/>
            <person name="Rajput S."/>
            <person name="Deng P."/>
            <person name="Jia W."/>
            <person name="Huang R."/>
            <person name="Zhang M."/>
            <person name="Sun Y."/>
            <person name="Hu J."/>
            <person name="Fu X."/>
            <person name="Schnable P.S."/>
            <person name="Li F."/>
            <person name="Zhang H."/>
            <person name="Feng B."/>
            <person name="Zhu X."/>
            <person name="Liu R."/>
            <person name="Schnable J.C."/>
            <person name="Zhu J.-K."/>
            <person name="Zhang H."/>
        </authorList>
    </citation>
    <scope>NUCLEOTIDE SEQUENCE [LARGE SCALE GENOMIC DNA]</scope>
</reference>
<keyword evidence="3" id="KW-1185">Reference proteome</keyword>
<dbReference type="SUPFAM" id="SSF53927">
    <property type="entry name" value="Cytidine deaminase-like"/>
    <property type="match status" value="1"/>
</dbReference>
<dbReference type="Pfam" id="PF00383">
    <property type="entry name" value="dCMP_cyt_deam_1"/>
    <property type="match status" value="1"/>
</dbReference>
<dbReference type="InterPro" id="IPR002125">
    <property type="entry name" value="CMP_dCMP_dom"/>
</dbReference>
<dbReference type="PROSITE" id="PS51747">
    <property type="entry name" value="CYT_DCMP_DEAMINASES_2"/>
    <property type="match status" value="1"/>
</dbReference>
<dbReference type="GO" id="GO:0047974">
    <property type="term" value="F:guanosine deaminase activity"/>
    <property type="evidence" value="ECO:0007669"/>
    <property type="project" value="TreeGrafter"/>
</dbReference>
<dbReference type="STRING" id="4540.A0A3L6T8F3"/>
<dbReference type="CDD" id="cd01285">
    <property type="entry name" value="nucleoside_deaminase"/>
    <property type="match status" value="1"/>
</dbReference>
<evidence type="ECO:0000313" key="3">
    <source>
        <dbReference type="Proteomes" id="UP000275267"/>
    </source>
</evidence>
<evidence type="ECO:0000259" key="1">
    <source>
        <dbReference type="PROSITE" id="PS51747"/>
    </source>
</evidence>
<name>A0A3L6T8F3_PANMI</name>
<dbReference type="EMBL" id="PQIB02000002">
    <property type="protein sequence ID" value="RLN34521.1"/>
    <property type="molecule type" value="Genomic_DNA"/>
</dbReference>
<organism evidence="2 3">
    <name type="scientific">Panicum miliaceum</name>
    <name type="common">Proso millet</name>
    <name type="synonym">Broomcorn millet</name>
    <dbReference type="NCBI Taxonomy" id="4540"/>
    <lineage>
        <taxon>Eukaryota</taxon>
        <taxon>Viridiplantae</taxon>
        <taxon>Streptophyta</taxon>
        <taxon>Embryophyta</taxon>
        <taxon>Tracheophyta</taxon>
        <taxon>Spermatophyta</taxon>
        <taxon>Magnoliopsida</taxon>
        <taxon>Liliopsida</taxon>
        <taxon>Poales</taxon>
        <taxon>Poaceae</taxon>
        <taxon>PACMAD clade</taxon>
        <taxon>Panicoideae</taxon>
        <taxon>Panicodae</taxon>
        <taxon>Paniceae</taxon>
        <taxon>Panicinae</taxon>
        <taxon>Panicum</taxon>
        <taxon>Panicum sect. Panicum</taxon>
    </lineage>
</organism>
<dbReference type="PANTHER" id="PTHR11079">
    <property type="entry name" value="CYTOSINE DEAMINASE FAMILY MEMBER"/>
    <property type="match status" value="1"/>
</dbReference>